<dbReference type="EMBL" id="JXRQ01000029">
    <property type="protein sequence ID" value="KIL43512.1"/>
    <property type="molecule type" value="Genomic_DNA"/>
</dbReference>
<organism evidence="1 2">
    <name type="scientific">Jeotgalibacillus alimentarius</name>
    <dbReference type="NCBI Taxonomy" id="135826"/>
    <lineage>
        <taxon>Bacteria</taxon>
        <taxon>Bacillati</taxon>
        <taxon>Bacillota</taxon>
        <taxon>Bacilli</taxon>
        <taxon>Bacillales</taxon>
        <taxon>Caryophanaceae</taxon>
        <taxon>Jeotgalibacillus</taxon>
    </lineage>
</organism>
<dbReference type="Proteomes" id="UP000031950">
    <property type="component" value="Unassembled WGS sequence"/>
</dbReference>
<proteinExistence type="predicted"/>
<accession>A0A0C2V3B8</accession>
<evidence type="ECO:0000313" key="1">
    <source>
        <dbReference type="EMBL" id="KIL43512.1"/>
    </source>
</evidence>
<sequence length="43" mass="5206">MAGFLQPRRYFHQVEIYSINFLDDSFYPEDDSISLAYFHQSEK</sequence>
<name>A0A0C2V3B8_9BACL</name>
<dbReference type="PATRIC" id="fig|135826.4.peg.3196"/>
<evidence type="ECO:0000313" key="2">
    <source>
        <dbReference type="Proteomes" id="UP000031950"/>
    </source>
</evidence>
<comment type="caution">
    <text evidence="1">The sequence shown here is derived from an EMBL/GenBank/DDBJ whole genome shotgun (WGS) entry which is preliminary data.</text>
</comment>
<dbReference type="AlphaFoldDB" id="A0A0C2V3B8"/>
<reference evidence="1 2" key="1">
    <citation type="submission" date="2015-01" db="EMBL/GenBank/DDBJ databases">
        <title>Genome sequence of Jeotgalibacillus alimentarius.</title>
        <authorList>
            <person name="Goh K.M."/>
            <person name="Chan K.-G."/>
            <person name="Yaakop A.S."/>
            <person name="Ee R."/>
            <person name="Gan H.M."/>
            <person name="Chan C.S."/>
        </authorList>
    </citation>
    <scope>NUCLEOTIDE SEQUENCE [LARGE SCALE GENOMIC DNA]</scope>
    <source>
        <strain evidence="1 2">YKJ-13</strain>
    </source>
</reference>
<keyword evidence="2" id="KW-1185">Reference proteome</keyword>
<gene>
    <name evidence="1" type="ORF">KP77_32180</name>
</gene>
<protein>
    <submittedName>
        <fullName evidence="1">Uncharacterized protein</fullName>
    </submittedName>
</protein>